<reference evidence="1" key="1">
    <citation type="journal article" date="2014" name="Nat. Commun.">
        <title>The tobacco genome sequence and its comparison with those of tomato and potato.</title>
        <authorList>
            <person name="Sierro N."/>
            <person name="Battey J.N."/>
            <person name="Ouadi S."/>
            <person name="Bakaher N."/>
            <person name="Bovet L."/>
            <person name="Willig A."/>
            <person name="Goepfert S."/>
            <person name="Peitsch M.C."/>
            <person name="Ivanov N.V."/>
        </authorList>
    </citation>
    <scope>NUCLEOTIDE SEQUENCE [LARGE SCALE GENOMIC DNA]</scope>
</reference>
<reference evidence="2" key="2">
    <citation type="submission" date="2025-08" db="UniProtKB">
        <authorList>
            <consortium name="RefSeq"/>
        </authorList>
    </citation>
    <scope>IDENTIFICATION</scope>
    <source>
        <tissue evidence="2">Leaf</tissue>
    </source>
</reference>
<accession>A0AC58SCU7</accession>
<keyword evidence="1" id="KW-1185">Reference proteome</keyword>
<sequence>MGKSIEFARIIHKRNINIAYLQETRWVGDKARDVDEFKLWYSGRRDFNDHIGALSGGYGDVHGGFGFGVRNGGGTSLLNFAKAFDLVIANSNFPKEDEYLVTFQSLTARTHIDFLLFRKSDKVKKEAYLKRFESVDDKEKRKTTVLYKVAKKEAKLAVTATKTAAFELFYEELKGKRGDKKLYRLARVRERKARDLNQVKCIKDEDGRVLLDDALIRQRW</sequence>
<proteinExistence type="predicted"/>
<protein>
    <submittedName>
        <fullName evidence="2">Uncharacterized protein LOC142166904</fullName>
    </submittedName>
</protein>
<gene>
    <name evidence="2" type="primary">LOC142166904</name>
</gene>
<dbReference type="Proteomes" id="UP000790787">
    <property type="component" value="Chromosome 2"/>
</dbReference>
<name>A0AC58SCU7_TOBAC</name>
<organism evidence="1 2">
    <name type="scientific">Nicotiana tabacum</name>
    <name type="common">Common tobacco</name>
    <dbReference type="NCBI Taxonomy" id="4097"/>
    <lineage>
        <taxon>Eukaryota</taxon>
        <taxon>Viridiplantae</taxon>
        <taxon>Streptophyta</taxon>
        <taxon>Embryophyta</taxon>
        <taxon>Tracheophyta</taxon>
        <taxon>Spermatophyta</taxon>
        <taxon>Magnoliopsida</taxon>
        <taxon>eudicotyledons</taxon>
        <taxon>Gunneridae</taxon>
        <taxon>Pentapetalae</taxon>
        <taxon>asterids</taxon>
        <taxon>lamiids</taxon>
        <taxon>Solanales</taxon>
        <taxon>Solanaceae</taxon>
        <taxon>Nicotianoideae</taxon>
        <taxon>Nicotianeae</taxon>
        <taxon>Nicotiana</taxon>
    </lineage>
</organism>
<dbReference type="RefSeq" id="XP_075082789.1">
    <property type="nucleotide sequence ID" value="XM_075226688.1"/>
</dbReference>
<evidence type="ECO:0000313" key="2">
    <source>
        <dbReference type="RefSeq" id="XP_075082789.1"/>
    </source>
</evidence>
<evidence type="ECO:0000313" key="1">
    <source>
        <dbReference type="Proteomes" id="UP000790787"/>
    </source>
</evidence>